<dbReference type="STRING" id="229205.SAMN05444372_105185"/>
<evidence type="ECO:0000313" key="2">
    <source>
        <dbReference type="Proteomes" id="UP000184020"/>
    </source>
</evidence>
<accession>A0A1M5JGR0</accession>
<keyword evidence="2" id="KW-1185">Reference proteome</keyword>
<dbReference type="AlphaFoldDB" id="A0A1M5JGR0"/>
<proteinExistence type="predicted"/>
<protein>
    <submittedName>
        <fullName evidence="1">Uncharacterized protein</fullName>
    </submittedName>
</protein>
<dbReference type="Proteomes" id="UP000184020">
    <property type="component" value="Unassembled WGS sequence"/>
</dbReference>
<organism evidence="1 2">
    <name type="scientific">Flavobacterium micromati</name>
    <dbReference type="NCBI Taxonomy" id="229205"/>
    <lineage>
        <taxon>Bacteria</taxon>
        <taxon>Pseudomonadati</taxon>
        <taxon>Bacteroidota</taxon>
        <taxon>Flavobacteriia</taxon>
        <taxon>Flavobacteriales</taxon>
        <taxon>Flavobacteriaceae</taxon>
        <taxon>Flavobacterium</taxon>
    </lineage>
</organism>
<name>A0A1M5JGR0_9FLAO</name>
<dbReference type="EMBL" id="FQWF01000005">
    <property type="protein sequence ID" value="SHG39742.1"/>
    <property type="molecule type" value="Genomic_DNA"/>
</dbReference>
<dbReference type="RefSeq" id="WP_073018634.1">
    <property type="nucleotide sequence ID" value="NZ_FQWF01000005.1"/>
</dbReference>
<reference evidence="2" key="1">
    <citation type="submission" date="2016-11" db="EMBL/GenBank/DDBJ databases">
        <authorList>
            <person name="Varghese N."/>
            <person name="Submissions S."/>
        </authorList>
    </citation>
    <scope>NUCLEOTIDE SEQUENCE [LARGE SCALE GENOMIC DNA]</scope>
    <source>
        <strain evidence="2">DSM 17659</strain>
    </source>
</reference>
<sequence length="61" mass="7172">MKTKEIKKISEIIIDNRPKIKIQLDYKTIITVRSMGLSKYGKTSILKQKLLINAHWVYLII</sequence>
<gene>
    <name evidence="1" type="ORF">SAMN05444372_105185</name>
</gene>
<evidence type="ECO:0000313" key="1">
    <source>
        <dbReference type="EMBL" id="SHG39742.1"/>
    </source>
</evidence>